<dbReference type="CDD" id="cd03431">
    <property type="entry name" value="NUDIX_DNA_Glycosylase_C-MutY"/>
    <property type="match status" value="1"/>
</dbReference>
<keyword evidence="7" id="KW-0479">Metal-binding</keyword>
<gene>
    <name evidence="16" type="ORF">AY555_02445</name>
</gene>
<dbReference type="KEGG" id="hjo:AY555_02445"/>
<dbReference type="InterPro" id="IPR004036">
    <property type="entry name" value="Endonuclease-III-like_CS2"/>
</dbReference>
<comment type="similarity">
    <text evidence="3 14">Belongs to the Nth/MutY family.</text>
</comment>
<dbReference type="Pfam" id="PF00730">
    <property type="entry name" value="HhH-GPD"/>
    <property type="match status" value="1"/>
</dbReference>
<dbReference type="GO" id="GO:0006298">
    <property type="term" value="P:mismatch repair"/>
    <property type="evidence" value="ECO:0007669"/>
    <property type="project" value="TreeGrafter"/>
</dbReference>
<keyword evidence="13 14" id="KW-0326">Glycosidase</keyword>
<dbReference type="GO" id="GO:0000701">
    <property type="term" value="F:purine-specific mismatch base pair DNA N-glycosylase activity"/>
    <property type="evidence" value="ECO:0007669"/>
    <property type="project" value="UniProtKB-EC"/>
</dbReference>
<dbReference type="GeneID" id="53316010"/>
<evidence type="ECO:0000256" key="3">
    <source>
        <dbReference type="ARBA" id="ARBA00008343"/>
    </source>
</evidence>
<dbReference type="GO" id="GO:0051539">
    <property type="term" value="F:4 iron, 4 sulfur cluster binding"/>
    <property type="evidence" value="ECO:0007669"/>
    <property type="project" value="UniProtKB-UniRule"/>
</dbReference>
<protein>
    <recommendedName>
        <fullName evidence="5 14">Adenine DNA glycosylase</fullName>
        <ecNumber evidence="4 14">3.2.2.31</ecNumber>
    </recommendedName>
</protein>
<evidence type="ECO:0000256" key="5">
    <source>
        <dbReference type="ARBA" id="ARBA00022023"/>
    </source>
</evidence>
<evidence type="ECO:0000256" key="1">
    <source>
        <dbReference type="ARBA" id="ARBA00000843"/>
    </source>
</evidence>
<organism evidence="16 17">
    <name type="scientific">Haematospirillum jordaniae</name>
    <dbReference type="NCBI Taxonomy" id="1549855"/>
    <lineage>
        <taxon>Bacteria</taxon>
        <taxon>Pseudomonadati</taxon>
        <taxon>Pseudomonadota</taxon>
        <taxon>Alphaproteobacteria</taxon>
        <taxon>Rhodospirillales</taxon>
        <taxon>Novispirillaceae</taxon>
        <taxon>Haematospirillum</taxon>
    </lineage>
</organism>
<dbReference type="PANTHER" id="PTHR42944:SF1">
    <property type="entry name" value="ADENINE DNA GLYCOSYLASE"/>
    <property type="match status" value="1"/>
</dbReference>
<dbReference type="SUPFAM" id="SSF48150">
    <property type="entry name" value="DNA-glycosylase"/>
    <property type="match status" value="1"/>
</dbReference>
<comment type="catalytic activity">
    <reaction evidence="1 14">
        <text>Hydrolyzes free adenine bases from 7,8-dihydro-8-oxoguanine:adenine mismatched double-stranded DNA, leaving an apurinic site.</text>
        <dbReference type="EC" id="3.2.2.31"/>
    </reaction>
</comment>
<dbReference type="GO" id="GO:0034039">
    <property type="term" value="F:8-oxo-7,8-dihydroguanine DNA N-glycosylase activity"/>
    <property type="evidence" value="ECO:0007669"/>
    <property type="project" value="TreeGrafter"/>
</dbReference>
<evidence type="ECO:0000256" key="8">
    <source>
        <dbReference type="ARBA" id="ARBA00022763"/>
    </source>
</evidence>
<evidence type="ECO:0000259" key="15">
    <source>
        <dbReference type="SMART" id="SM00478"/>
    </source>
</evidence>
<evidence type="ECO:0000256" key="14">
    <source>
        <dbReference type="RuleBase" id="RU365096"/>
    </source>
</evidence>
<evidence type="ECO:0000313" key="16">
    <source>
        <dbReference type="EMBL" id="AMW34226.1"/>
    </source>
</evidence>
<evidence type="ECO:0000256" key="12">
    <source>
        <dbReference type="ARBA" id="ARBA00023204"/>
    </source>
</evidence>
<evidence type="ECO:0000256" key="11">
    <source>
        <dbReference type="ARBA" id="ARBA00023014"/>
    </source>
</evidence>
<sequence length="352" mass="38941">MTSASPDTILLAWYDRNHRHLPWRSPPDTYANPYHVWLSEIMLQQTTVAAVRPYYLTFLSRWPTVEALAAADDGDVMAAWAGLGYYARARNLLSCARIIVRDHDGHFPGTEQALLTLPGIGAYTAAAIASIAFGQRAVVVDGNVERVMARLHAVTDPLPGAKKHLRTLADALTPQQRCGDYAQAVMDLGATLCSPRSPNCQICPWVSLCKGYHQGIAAELPYKTAKTKRPGRYGTVFWITDPEGTVLLRQRPPRGLLGGMTEIPSTPWQEAPWTLEDSTPHAPIQGETWHTIAGTVHHTFSHFDLELKVIAGTVAQTGNIAGRWVKPEHFDKEALPSVMRKVIRHMQKQDTS</sequence>
<dbReference type="STRING" id="1549855.AY555_02445"/>
<keyword evidence="8 14" id="KW-0227">DNA damage</keyword>
<dbReference type="Gene3D" id="3.90.79.10">
    <property type="entry name" value="Nucleoside Triphosphate Pyrophosphohydrolase"/>
    <property type="match status" value="1"/>
</dbReference>
<dbReference type="Pfam" id="PF14815">
    <property type="entry name" value="NUDIX_4"/>
    <property type="match status" value="1"/>
</dbReference>
<dbReference type="PROSITE" id="PS01155">
    <property type="entry name" value="ENDONUCLEASE_III_2"/>
    <property type="match status" value="1"/>
</dbReference>
<dbReference type="RefSeq" id="WP_066132976.1">
    <property type="nucleotide sequence ID" value="NZ_CP014525.1"/>
</dbReference>
<evidence type="ECO:0000256" key="2">
    <source>
        <dbReference type="ARBA" id="ARBA00002933"/>
    </source>
</evidence>
<dbReference type="InterPro" id="IPR000445">
    <property type="entry name" value="HhH_motif"/>
</dbReference>
<keyword evidence="12" id="KW-0234">DNA repair</keyword>
<comment type="function">
    <text evidence="2">Adenine glycosylase active on G-A mispairs. MutY also corrects error-prone DNA synthesis past GO lesions which are due to the oxidatively damaged form of guanine: 7,8-dihydro-8-oxoguanine (8-oxo-dGTP).</text>
</comment>
<evidence type="ECO:0000256" key="7">
    <source>
        <dbReference type="ARBA" id="ARBA00022723"/>
    </source>
</evidence>
<evidence type="ECO:0000313" key="17">
    <source>
        <dbReference type="Proteomes" id="UP000076066"/>
    </source>
</evidence>
<keyword evidence="6" id="KW-0004">4Fe-4S</keyword>
<keyword evidence="11" id="KW-0411">Iron-sulfur</keyword>
<evidence type="ECO:0000256" key="6">
    <source>
        <dbReference type="ARBA" id="ARBA00022485"/>
    </source>
</evidence>
<dbReference type="Pfam" id="PF00633">
    <property type="entry name" value="HHH"/>
    <property type="match status" value="1"/>
</dbReference>
<dbReference type="Gene3D" id="1.10.1670.10">
    <property type="entry name" value="Helix-hairpin-Helix base-excision DNA repair enzymes (C-terminal)"/>
    <property type="match status" value="1"/>
</dbReference>
<dbReference type="Proteomes" id="UP000076066">
    <property type="component" value="Chromosome"/>
</dbReference>
<dbReference type="GO" id="GO:0006284">
    <property type="term" value="P:base-excision repair"/>
    <property type="evidence" value="ECO:0007669"/>
    <property type="project" value="UniProtKB-UniRule"/>
</dbReference>
<dbReference type="AlphaFoldDB" id="A0A143DC44"/>
<dbReference type="GO" id="GO:0046872">
    <property type="term" value="F:metal ion binding"/>
    <property type="evidence" value="ECO:0007669"/>
    <property type="project" value="UniProtKB-UniRule"/>
</dbReference>
<dbReference type="InterPro" id="IPR003265">
    <property type="entry name" value="HhH-GPD_domain"/>
</dbReference>
<dbReference type="InterPro" id="IPR005760">
    <property type="entry name" value="A/G_AdeGlyc_MutY"/>
</dbReference>
<dbReference type="NCBIfam" id="TIGR01084">
    <property type="entry name" value="mutY"/>
    <property type="match status" value="1"/>
</dbReference>
<dbReference type="Gene3D" id="1.10.340.30">
    <property type="entry name" value="Hypothetical protein, domain 2"/>
    <property type="match status" value="1"/>
</dbReference>
<dbReference type="InterPro" id="IPR029119">
    <property type="entry name" value="MutY_C"/>
</dbReference>
<keyword evidence="9" id="KW-0378">Hydrolase</keyword>
<dbReference type="EC" id="3.2.2.31" evidence="4 14"/>
<dbReference type="InterPro" id="IPR044298">
    <property type="entry name" value="MIG/MutY"/>
</dbReference>
<dbReference type="OrthoDB" id="9802365at2"/>
<comment type="cofactor">
    <cofactor evidence="14">
        <name>[4Fe-4S] cluster</name>
        <dbReference type="ChEBI" id="CHEBI:49883"/>
    </cofactor>
    <text evidence="14">Binds 1 [4Fe-4S] cluster.</text>
</comment>
<feature type="domain" description="HhH-GPD" evidence="15">
    <location>
        <begin position="42"/>
        <end position="191"/>
    </location>
</feature>
<dbReference type="FunFam" id="1.10.340.30:FF:000002">
    <property type="entry name" value="Adenine DNA glycosylase"/>
    <property type="match status" value="1"/>
</dbReference>
<dbReference type="PANTHER" id="PTHR42944">
    <property type="entry name" value="ADENINE DNA GLYCOSYLASE"/>
    <property type="match status" value="1"/>
</dbReference>
<dbReference type="EMBL" id="CP014525">
    <property type="protein sequence ID" value="AMW34226.1"/>
    <property type="molecule type" value="Genomic_DNA"/>
</dbReference>
<dbReference type="SMART" id="SM00478">
    <property type="entry name" value="ENDO3c"/>
    <property type="match status" value="1"/>
</dbReference>
<keyword evidence="10 14" id="KW-0408">Iron</keyword>
<dbReference type="GO" id="GO:0035485">
    <property type="term" value="F:adenine/guanine mispair binding"/>
    <property type="evidence" value="ECO:0007669"/>
    <property type="project" value="TreeGrafter"/>
</dbReference>
<dbReference type="SUPFAM" id="SSF55811">
    <property type="entry name" value="Nudix"/>
    <property type="match status" value="1"/>
</dbReference>
<dbReference type="InterPro" id="IPR011257">
    <property type="entry name" value="DNA_glycosylase"/>
</dbReference>
<evidence type="ECO:0000256" key="13">
    <source>
        <dbReference type="ARBA" id="ARBA00023295"/>
    </source>
</evidence>
<evidence type="ECO:0000256" key="9">
    <source>
        <dbReference type="ARBA" id="ARBA00022801"/>
    </source>
</evidence>
<evidence type="ECO:0000256" key="4">
    <source>
        <dbReference type="ARBA" id="ARBA00012045"/>
    </source>
</evidence>
<accession>A0A143DC44</accession>
<dbReference type="InterPro" id="IPR023170">
    <property type="entry name" value="HhH_base_excis_C"/>
</dbReference>
<dbReference type="InterPro" id="IPR015797">
    <property type="entry name" value="NUDIX_hydrolase-like_dom_sf"/>
</dbReference>
<evidence type="ECO:0000256" key="10">
    <source>
        <dbReference type="ARBA" id="ARBA00023004"/>
    </source>
</evidence>
<name>A0A143DC44_9PROT</name>
<dbReference type="GO" id="GO:0032357">
    <property type="term" value="F:oxidized purine DNA binding"/>
    <property type="evidence" value="ECO:0007669"/>
    <property type="project" value="TreeGrafter"/>
</dbReference>
<dbReference type="CDD" id="cd00056">
    <property type="entry name" value="ENDO3c"/>
    <property type="match status" value="1"/>
</dbReference>
<proteinExistence type="inferred from homology"/>
<keyword evidence="17" id="KW-1185">Reference proteome</keyword>
<reference evidence="16 17" key="1">
    <citation type="submission" date="2016-02" db="EMBL/GenBank/DDBJ databases">
        <title>Complete Genome of H5569, the type strain of the newly described species Haematospirillium jordaniae.</title>
        <authorList>
            <person name="Nicholson A.C."/>
            <person name="Humrighouse B.W."/>
            <person name="Loparov V."/>
            <person name="McQuiston J.R."/>
        </authorList>
    </citation>
    <scope>NUCLEOTIDE SEQUENCE [LARGE SCALE GENOMIC DNA]</scope>
    <source>
        <strain evidence="16 17">H5569</strain>
    </source>
</reference>